<dbReference type="Proteomes" id="UP001317963">
    <property type="component" value="Chromosome"/>
</dbReference>
<accession>A0ABY6Q8M4</accession>
<protein>
    <submittedName>
        <fullName evidence="2">Uncharacterized protein</fullName>
    </submittedName>
</protein>
<evidence type="ECO:0000313" key="2">
    <source>
        <dbReference type="EMBL" id="UZP75627.1"/>
    </source>
</evidence>
<evidence type="ECO:0000256" key="1">
    <source>
        <dbReference type="SAM" id="MobiDB-lite"/>
    </source>
</evidence>
<organism evidence="2 3">
    <name type="scientific">Candidatus Paraluminiphilus aquimaris</name>
    <dbReference type="NCBI Taxonomy" id="2518994"/>
    <lineage>
        <taxon>Bacteria</taxon>
        <taxon>Pseudomonadati</taxon>
        <taxon>Pseudomonadota</taxon>
        <taxon>Gammaproteobacteria</taxon>
        <taxon>Cellvibrionales</taxon>
        <taxon>Halieaceae</taxon>
        <taxon>Candidatus Paraluminiphilus</taxon>
    </lineage>
</organism>
<dbReference type="EMBL" id="CP036501">
    <property type="protein sequence ID" value="UZP75627.1"/>
    <property type="molecule type" value="Genomic_DNA"/>
</dbReference>
<keyword evidence="3" id="KW-1185">Reference proteome</keyword>
<proteinExistence type="predicted"/>
<name>A0ABY6Q8M4_9GAMM</name>
<reference evidence="2 3" key="1">
    <citation type="submission" date="2019-02" db="EMBL/GenBank/DDBJ databases">
        <title>Halieaceae_genomes.</title>
        <authorList>
            <person name="Li S.-H."/>
        </authorList>
    </citation>
    <scope>NUCLEOTIDE SEQUENCE [LARGE SCALE GENOMIC DNA]</scope>
    <source>
        <strain evidence="2 3">JH123</strain>
    </source>
</reference>
<feature type="compositionally biased region" description="Basic residues" evidence="1">
    <location>
        <begin position="63"/>
        <end position="77"/>
    </location>
</feature>
<feature type="region of interest" description="Disordered" evidence="1">
    <location>
        <begin position="39"/>
        <end position="77"/>
    </location>
</feature>
<evidence type="ECO:0000313" key="3">
    <source>
        <dbReference type="Proteomes" id="UP001317963"/>
    </source>
</evidence>
<gene>
    <name evidence="2" type="ORF">E0F26_10425</name>
</gene>
<sequence>MNRLEKLKNDLYSFEELDTLEKNAVKLRDQETLSLITLSRASKKAKGEKPKSTVDANGVPLTKRGRRDAKAGRQKNV</sequence>